<evidence type="ECO:0000313" key="3">
    <source>
        <dbReference type="Proteomes" id="UP000554235"/>
    </source>
</evidence>
<dbReference type="EMBL" id="JAADYS010001145">
    <property type="protein sequence ID" value="KAF4464756.1"/>
    <property type="molecule type" value="Genomic_DNA"/>
</dbReference>
<name>A0A8H4L9N9_9HYPO</name>
<dbReference type="Proteomes" id="UP000554235">
    <property type="component" value="Unassembled WGS sequence"/>
</dbReference>
<evidence type="ECO:0008006" key="4">
    <source>
        <dbReference type="Google" id="ProtNLM"/>
    </source>
</evidence>
<evidence type="ECO:0000313" key="2">
    <source>
        <dbReference type="EMBL" id="KAF4464756.1"/>
    </source>
</evidence>
<dbReference type="AlphaFoldDB" id="A0A8H4L9N9"/>
<feature type="compositionally biased region" description="Acidic residues" evidence="1">
    <location>
        <begin position="8"/>
        <end position="20"/>
    </location>
</feature>
<accession>A0A8H4L9N9</accession>
<protein>
    <recommendedName>
        <fullName evidence="4">C2H2-type domain-containing protein</fullName>
    </recommendedName>
</protein>
<proteinExistence type="predicted"/>
<evidence type="ECO:0000256" key="1">
    <source>
        <dbReference type="SAM" id="MobiDB-lite"/>
    </source>
</evidence>
<dbReference type="PANTHER" id="PTHR38166:SF1">
    <property type="entry name" value="C2H2-TYPE DOMAIN-CONTAINING PROTEIN"/>
    <property type="match status" value="1"/>
</dbReference>
<organism evidence="2 3">
    <name type="scientific">Fusarium albosuccineum</name>
    <dbReference type="NCBI Taxonomy" id="1237068"/>
    <lineage>
        <taxon>Eukaryota</taxon>
        <taxon>Fungi</taxon>
        <taxon>Dikarya</taxon>
        <taxon>Ascomycota</taxon>
        <taxon>Pezizomycotina</taxon>
        <taxon>Sordariomycetes</taxon>
        <taxon>Hypocreomycetidae</taxon>
        <taxon>Hypocreales</taxon>
        <taxon>Nectriaceae</taxon>
        <taxon>Fusarium</taxon>
        <taxon>Fusarium decemcellulare species complex</taxon>
    </lineage>
</organism>
<sequence>MLLPVWDSDSECTEESCCEDDDDVNGDFALPKEHPFQKARRPLLRHARQGVKAFAATATAQYGAPPDHQPRPWKRPRSSKWTQESTFVRSELGDDGDQEDTDDGFLMVPSLKETFRFSCPFYKQDPKKYRQCLLQHDLRTFDSVIKHVQRHHKKPSYCPMCSQTFKAVIDCDRHILKRSCEKGDLIIPEGVNSNERAVLGKRDRRRLSNIERWGRVNDTIFPGAESVPSPYLDQGCGREISIARDYWEKYGWRSVFDFLTSRGMLNGAYDDDDDERAGVMLYKSTLVDLLAEIMEEYEHLENQ</sequence>
<feature type="region of interest" description="Disordered" evidence="1">
    <location>
        <begin position="60"/>
        <end position="84"/>
    </location>
</feature>
<dbReference type="PANTHER" id="PTHR38166">
    <property type="entry name" value="C2H2-TYPE DOMAIN-CONTAINING PROTEIN-RELATED"/>
    <property type="match status" value="1"/>
</dbReference>
<gene>
    <name evidence="2" type="ORF">FALBO_8410</name>
</gene>
<comment type="caution">
    <text evidence="2">The sequence shown here is derived from an EMBL/GenBank/DDBJ whole genome shotgun (WGS) entry which is preliminary data.</text>
</comment>
<reference evidence="2 3" key="1">
    <citation type="submission" date="2020-01" db="EMBL/GenBank/DDBJ databases">
        <title>Identification and distribution of gene clusters putatively required for synthesis of sphingolipid metabolism inhibitors in phylogenetically diverse species of the filamentous fungus Fusarium.</title>
        <authorList>
            <person name="Kim H.-S."/>
            <person name="Busman M."/>
            <person name="Brown D.W."/>
            <person name="Divon H."/>
            <person name="Uhlig S."/>
            <person name="Proctor R.H."/>
        </authorList>
    </citation>
    <scope>NUCLEOTIDE SEQUENCE [LARGE SCALE GENOMIC DNA]</scope>
    <source>
        <strain evidence="2 3">NRRL 20459</strain>
    </source>
</reference>
<keyword evidence="3" id="KW-1185">Reference proteome</keyword>
<feature type="region of interest" description="Disordered" evidence="1">
    <location>
        <begin position="1"/>
        <end position="20"/>
    </location>
</feature>
<dbReference type="OrthoDB" id="5241264at2759"/>